<keyword evidence="4 7" id="KW-1133">Transmembrane helix</keyword>
<evidence type="ECO:0000256" key="3">
    <source>
        <dbReference type="ARBA" id="ARBA00022692"/>
    </source>
</evidence>
<feature type="transmembrane region" description="Helical" evidence="7">
    <location>
        <begin position="20"/>
        <end position="42"/>
    </location>
</feature>
<evidence type="ECO:0000256" key="1">
    <source>
        <dbReference type="ARBA" id="ARBA00004651"/>
    </source>
</evidence>
<dbReference type="GO" id="GO:0005886">
    <property type="term" value="C:plasma membrane"/>
    <property type="evidence" value="ECO:0007669"/>
    <property type="project" value="UniProtKB-SubCell"/>
</dbReference>
<keyword evidence="5 7" id="KW-0472">Membrane</keyword>
<name>A0A9E5JM85_9MICO</name>
<feature type="transmembrane region" description="Helical" evidence="7">
    <location>
        <begin position="82"/>
        <end position="106"/>
    </location>
</feature>
<comment type="subcellular location">
    <subcellularLocation>
        <location evidence="1">Cell membrane</location>
        <topology evidence="1">Multi-pass membrane protein</topology>
    </subcellularLocation>
</comment>
<accession>A0A9E5JM85</accession>
<feature type="transmembrane region" description="Helical" evidence="7">
    <location>
        <begin position="54"/>
        <end position="76"/>
    </location>
</feature>
<gene>
    <name evidence="8" type="ORF">FK219_008350</name>
</gene>
<evidence type="ECO:0000256" key="5">
    <source>
        <dbReference type="ARBA" id="ARBA00023136"/>
    </source>
</evidence>
<evidence type="ECO:0000313" key="8">
    <source>
        <dbReference type="EMBL" id="NHF63248.1"/>
    </source>
</evidence>
<evidence type="ECO:0000313" key="9">
    <source>
        <dbReference type="Proteomes" id="UP000818266"/>
    </source>
</evidence>
<sequence>MPEAPPSLGQFLAFDPQPLPILPLVGLSLAALYVVGAVRLWVTGRRWSVGRTVVFLLGCLSIVLVTGLGVEGYGYVMFSVFMFQQLTLMMLIPPLLVLGSPGTLLLRATPHHGWGRGVLRFAMAGLRSRVSRGLLHPVFTVPLFLLSFYGLYLANFADPILSTPWGHIALELGFLAAGVLFTIPILSSDPLPIRMSYPARALDLAAEVALHAFFGVLLMMSPSLVLDYFANPPQTLGVDPLADQGVAGGLAWSYGEAPTVLLLIYILHRWHRDDTSRAAAADVRADQEGAPGLEAYNDYLARLGQRDHGTQARRNRDVAADGDPTA</sequence>
<dbReference type="EMBL" id="VIKT02000012">
    <property type="protein sequence ID" value="NHF63248.1"/>
    <property type="molecule type" value="Genomic_DNA"/>
</dbReference>
<keyword evidence="3 7" id="KW-0812">Transmembrane</keyword>
<dbReference type="Pfam" id="PF09678">
    <property type="entry name" value="Caa3_CtaG"/>
    <property type="match status" value="1"/>
</dbReference>
<feature type="transmembrane region" description="Helical" evidence="7">
    <location>
        <begin position="250"/>
        <end position="267"/>
    </location>
</feature>
<feature type="transmembrane region" description="Helical" evidence="7">
    <location>
        <begin position="133"/>
        <end position="153"/>
    </location>
</feature>
<reference evidence="8 9" key="1">
    <citation type="submission" date="2019-06" db="EMBL/GenBank/DDBJ databases">
        <authorList>
            <person name="De-Chao Zhang Q."/>
        </authorList>
    </citation>
    <scope>NUCLEOTIDE SEQUENCE [LARGE SCALE GENOMIC DNA]</scope>
    <source>
        <strain evidence="8 9">KN1116</strain>
    </source>
</reference>
<evidence type="ECO:0000256" key="4">
    <source>
        <dbReference type="ARBA" id="ARBA00022989"/>
    </source>
</evidence>
<evidence type="ECO:0000256" key="2">
    <source>
        <dbReference type="ARBA" id="ARBA00022475"/>
    </source>
</evidence>
<feature type="compositionally biased region" description="Basic and acidic residues" evidence="6">
    <location>
        <begin position="305"/>
        <end position="319"/>
    </location>
</feature>
<comment type="caution">
    <text evidence="8">The sequence shown here is derived from an EMBL/GenBank/DDBJ whole genome shotgun (WGS) entry which is preliminary data.</text>
</comment>
<feature type="region of interest" description="Disordered" evidence="6">
    <location>
        <begin position="305"/>
        <end position="326"/>
    </location>
</feature>
<organism evidence="8 9">
    <name type="scientific">Microcella pacifica</name>
    <dbReference type="NCBI Taxonomy" id="2591847"/>
    <lineage>
        <taxon>Bacteria</taxon>
        <taxon>Bacillati</taxon>
        <taxon>Actinomycetota</taxon>
        <taxon>Actinomycetes</taxon>
        <taxon>Micrococcales</taxon>
        <taxon>Microbacteriaceae</taxon>
        <taxon>Microcella</taxon>
    </lineage>
</organism>
<keyword evidence="9" id="KW-1185">Reference proteome</keyword>
<dbReference type="OrthoDB" id="5241646at2"/>
<reference evidence="8 9" key="2">
    <citation type="submission" date="2020-03" db="EMBL/GenBank/DDBJ databases">
        <title>Chryseoglobus sp. isolated from a deep-sea seamount.</title>
        <authorList>
            <person name="Zhang D.-C."/>
        </authorList>
    </citation>
    <scope>NUCLEOTIDE SEQUENCE [LARGE SCALE GENOMIC DNA]</scope>
    <source>
        <strain evidence="8 9">KN1116</strain>
    </source>
</reference>
<dbReference type="Proteomes" id="UP000818266">
    <property type="component" value="Unassembled WGS sequence"/>
</dbReference>
<evidence type="ECO:0000256" key="7">
    <source>
        <dbReference type="SAM" id="Phobius"/>
    </source>
</evidence>
<feature type="transmembrane region" description="Helical" evidence="7">
    <location>
        <begin position="165"/>
        <end position="187"/>
    </location>
</feature>
<proteinExistence type="predicted"/>
<evidence type="ECO:0000256" key="6">
    <source>
        <dbReference type="SAM" id="MobiDB-lite"/>
    </source>
</evidence>
<feature type="transmembrane region" description="Helical" evidence="7">
    <location>
        <begin position="208"/>
        <end position="230"/>
    </location>
</feature>
<dbReference type="AlphaFoldDB" id="A0A9E5JM85"/>
<keyword evidence="2" id="KW-1003">Cell membrane</keyword>
<protein>
    <submittedName>
        <fullName evidence="8">Cytochrome c oxidase assembly protein</fullName>
    </submittedName>
</protein>
<dbReference type="InterPro" id="IPR019108">
    <property type="entry name" value="Caa3_assmbl_CtaG-rel"/>
</dbReference>